<protein>
    <submittedName>
        <fullName evidence="4">Precorrin-6A/cobalt-precorrin-6A reductase</fullName>
    </submittedName>
</protein>
<dbReference type="Pfam" id="PF02571">
    <property type="entry name" value="CbiJ"/>
    <property type="match status" value="1"/>
</dbReference>
<comment type="pathway">
    <text evidence="1">Cofactor biosynthesis; adenosylcobalamin biosynthesis.</text>
</comment>
<evidence type="ECO:0000256" key="2">
    <source>
        <dbReference type="ARBA" id="ARBA00022573"/>
    </source>
</evidence>
<keyword evidence="5" id="KW-1185">Reference proteome</keyword>
<keyword evidence="3" id="KW-0560">Oxidoreductase</keyword>
<dbReference type="EMBL" id="JAMJEV010000017">
    <property type="protein sequence ID" value="MDO0824778.1"/>
    <property type="molecule type" value="Genomic_DNA"/>
</dbReference>
<dbReference type="PROSITE" id="PS51014">
    <property type="entry name" value="COBK_CBIJ"/>
    <property type="match status" value="1"/>
</dbReference>
<name>A0ABT8QXJ3_9FIRM</name>
<dbReference type="PANTHER" id="PTHR36925">
    <property type="entry name" value="COBALT-PRECORRIN-6A REDUCTASE"/>
    <property type="match status" value="1"/>
</dbReference>
<dbReference type="RefSeq" id="WP_252468761.1">
    <property type="nucleotide sequence ID" value="NZ_JAMHFY010000007.1"/>
</dbReference>
<dbReference type="Proteomes" id="UP001176021">
    <property type="component" value="Unassembled WGS sequence"/>
</dbReference>
<accession>A0ABT8QXJ3</accession>
<dbReference type="PANTHER" id="PTHR36925:SF1">
    <property type="entry name" value="COBALT-PRECORRIN-6A REDUCTASE"/>
    <property type="match status" value="1"/>
</dbReference>
<evidence type="ECO:0000313" key="4">
    <source>
        <dbReference type="EMBL" id="MDO0824778.1"/>
    </source>
</evidence>
<comment type="caution">
    <text evidence="4">The sequence shown here is derived from an EMBL/GenBank/DDBJ whole genome shotgun (WGS) entry which is preliminary data.</text>
</comment>
<evidence type="ECO:0000256" key="3">
    <source>
        <dbReference type="ARBA" id="ARBA00023002"/>
    </source>
</evidence>
<organism evidence="4 5">
    <name type="scientific">Desulfosporosinus nitroreducens</name>
    <dbReference type="NCBI Taxonomy" id="2018668"/>
    <lineage>
        <taxon>Bacteria</taxon>
        <taxon>Bacillati</taxon>
        <taxon>Bacillota</taxon>
        <taxon>Clostridia</taxon>
        <taxon>Eubacteriales</taxon>
        <taxon>Desulfitobacteriaceae</taxon>
        <taxon>Desulfosporosinus</taxon>
    </lineage>
</organism>
<reference evidence="4" key="1">
    <citation type="submission" date="2022-05" db="EMBL/GenBank/DDBJ databases">
        <title>Expanded diversity of anoxic marine methylotrophy in a Black Sea sulfate reducing microorganism.</title>
        <authorList>
            <person name="Fischer P.Q."/>
            <person name="Stams A.J.M."/>
            <person name="Villanueva L."/>
            <person name="Sousa D.Z."/>
        </authorList>
    </citation>
    <scope>NUCLEOTIDE SEQUENCE</scope>
    <source>
        <strain evidence="4">P130</strain>
    </source>
</reference>
<evidence type="ECO:0000313" key="5">
    <source>
        <dbReference type="Proteomes" id="UP001176021"/>
    </source>
</evidence>
<dbReference type="InterPro" id="IPR003723">
    <property type="entry name" value="Precorrin-6x_reduct"/>
</dbReference>
<sequence>MILLLGETAAAREISECLNSRRLELIRMQTWSEKMCLHAPTLIIDASPPSSSVKFAPLRQWCEPRGIPYLRLERPETIIPVSPLIYPVDNWEEALLQLERRVGALHQEKGRPVTIFVTTGSHQLESIVRSSFARFARIVVRVLPEGRLVQKCQDMGIPPRNIVAMQGQFSREVNRVFFKFYGADILLTRDSGFAGGTDTKISAALELGLEIVFIKRNNLNLGLTVNSVPELLDWVDANVTLPKCT</sequence>
<keyword evidence="2" id="KW-0169">Cobalamin biosynthesis</keyword>
<gene>
    <name evidence="4" type="ORF">M8H41_18245</name>
</gene>
<proteinExistence type="predicted"/>
<evidence type="ECO:0000256" key="1">
    <source>
        <dbReference type="ARBA" id="ARBA00004953"/>
    </source>
</evidence>